<dbReference type="PANTHER" id="PTHR34474">
    <property type="entry name" value="SIGNAL TRANSDUCTION PROTEIN TRAP"/>
    <property type="match status" value="1"/>
</dbReference>
<keyword evidence="2" id="KW-0560">Oxidoreductase</keyword>
<dbReference type="SUPFAM" id="SSF54909">
    <property type="entry name" value="Dimeric alpha+beta barrel"/>
    <property type="match status" value="1"/>
</dbReference>
<gene>
    <name evidence="2" type="ORF">OQ273_02770</name>
</gene>
<keyword evidence="2" id="KW-0503">Monooxygenase</keyword>
<reference evidence="2" key="1">
    <citation type="submission" date="2022-11" db="EMBL/GenBank/DDBJ databases">
        <title>Draft genome sequence of Hoeflea poritis E7-10 and Hoeflea prorocentri PM5-8, separated from scleractinian coral Porites lutea and marine dinoflagellate.</title>
        <authorList>
            <person name="Zhang G."/>
            <person name="Wei Q."/>
            <person name="Cai L."/>
        </authorList>
    </citation>
    <scope>NUCLEOTIDE SEQUENCE</scope>
    <source>
        <strain evidence="2">PM5-8</strain>
    </source>
</reference>
<organism evidence="2 3">
    <name type="scientific">Hoeflea prorocentri</name>
    <dbReference type="NCBI Taxonomy" id="1922333"/>
    <lineage>
        <taxon>Bacteria</taxon>
        <taxon>Pseudomonadati</taxon>
        <taxon>Pseudomonadota</taxon>
        <taxon>Alphaproteobacteria</taxon>
        <taxon>Hyphomicrobiales</taxon>
        <taxon>Rhizobiaceae</taxon>
        <taxon>Hoeflea</taxon>
    </lineage>
</organism>
<dbReference type="GO" id="GO:0004497">
    <property type="term" value="F:monooxygenase activity"/>
    <property type="evidence" value="ECO:0007669"/>
    <property type="project" value="UniProtKB-KW"/>
</dbReference>
<comment type="caution">
    <text evidence="2">The sequence shown here is derived from an EMBL/GenBank/DDBJ whole genome shotgun (WGS) entry which is preliminary data.</text>
</comment>
<dbReference type="InterPro" id="IPR007138">
    <property type="entry name" value="ABM_dom"/>
</dbReference>
<protein>
    <submittedName>
        <fullName evidence="2">Antibiotic biosynthesis monooxygenase</fullName>
    </submittedName>
</protein>
<evidence type="ECO:0000313" key="2">
    <source>
        <dbReference type="EMBL" id="MDA5397486.1"/>
    </source>
</evidence>
<dbReference type="InterPro" id="IPR011008">
    <property type="entry name" value="Dimeric_a/b-barrel"/>
</dbReference>
<proteinExistence type="predicted"/>
<name>A0A9X3UJ65_9HYPH</name>
<sequence length="111" mass="12588">MFIAMNRFKIETGSEGAFETLWKERESHLKDTAEFEEFKLLRGPVDEEGGYTLYASHTTWSSRAAFEAWTKSVSFRKAHENAGKSDIQYLGHPQLETFETVDGTFLSADAA</sequence>
<evidence type="ECO:0000259" key="1">
    <source>
        <dbReference type="Pfam" id="PF03992"/>
    </source>
</evidence>
<dbReference type="RefSeq" id="WP_267988947.1">
    <property type="nucleotide sequence ID" value="NZ_JAPJZI010000001.1"/>
</dbReference>
<evidence type="ECO:0000313" key="3">
    <source>
        <dbReference type="Proteomes" id="UP001151234"/>
    </source>
</evidence>
<accession>A0A9X3UJ65</accession>
<dbReference type="Gene3D" id="3.30.70.100">
    <property type="match status" value="1"/>
</dbReference>
<feature type="domain" description="ABM" evidence="1">
    <location>
        <begin position="1"/>
        <end position="80"/>
    </location>
</feature>
<dbReference type="Proteomes" id="UP001151234">
    <property type="component" value="Unassembled WGS sequence"/>
</dbReference>
<dbReference type="PANTHER" id="PTHR34474:SF2">
    <property type="entry name" value="SIGNAL TRANSDUCTION PROTEIN TRAP"/>
    <property type="match status" value="1"/>
</dbReference>
<dbReference type="EMBL" id="JAPJZI010000001">
    <property type="protein sequence ID" value="MDA5397486.1"/>
    <property type="molecule type" value="Genomic_DNA"/>
</dbReference>
<keyword evidence="3" id="KW-1185">Reference proteome</keyword>
<dbReference type="InterPro" id="IPR050404">
    <property type="entry name" value="Heme-degrading_MO"/>
</dbReference>
<dbReference type="AlphaFoldDB" id="A0A9X3UJ65"/>
<dbReference type="Pfam" id="PF03992">
    <property type="entry name" value="ABM"/>
    <property type="match status" value="1"/>
</dbReference>